<accession>A0A914RL18</accession>
<proteinExistence type="predicted"/>
<protein>
    <submittedName>
        <fullName evidence="2">Uncharacterized protein</fullName>
    </submittedName>
</protein>
<dbReference type="Proteomes" id="UP000887564">
    <property type="component" value="Unplaced"/>
</dbReference>
<dbReference type="PANTHER" id="PTHR12166:SF8">
    <property type="entry name" value="CALCIUM-DEPENDENT SECRETION ACTIVATOR"/>
    <property type="match status" value="1"/>
</dbReference>
<sequence>LRRWCGWQRCAIVFYRCRPDGVGTVTLEEKERFQEVKERLRTLLEKQITNFRYCFPFGRPEGALKGTLSLLERDVFHSKVLMKDVVSPVPPEEVRNVIRKCLEDAALVNYTRICNEAKLEREVLRQGYSNTVMHALTS</sequence>
<dbReference type="GO" id="GO:0016079">
    <property type="term" value="P:synaptic vesicle exocytosis"/>
    <property type="evidence" value="ECO:0007669"/>
    <property type="project" value="InterPro"/>
</dbReference>
<organism evidence="1 2">
    <name type="scientific">Parascaris equorum</name>
    <name type="common">Equine roundworm</name>
    <dbReference type="NCBI Taxonomy" id="6256"/>
    <lineage>
        <taxon>Eukaryota</taxon>
        <taxon>Metazoa</taxon>
        <taxon>Ecdysozoa</taxon>
        <taxon>Nematoda</taxon>
        <taxon>Chromadorea</taxon>
        <taxon>Rhabditida</taxon>
        <taxon>Spirurina</taxon>
        <taxon>Ascaridomorpha</taxon>
        <taxon>Ascaridoidea</taxon>
        <taxon>Ascarididae</taxon>
        <taxon>Parascaris</taxon>
    </lineage>
</organism>
<dbReference type="InterPro" id="IPR033227">
    <property type="entry name" value="CAPS"/>
</dbReference>
<dbReference type="PANTHER" id="PTHR12166">
    <property type="entry name" value="CALCIUM-DEPENDENT SECRETION ACTIVATOR"/>
    <property type="match status" value="1"/>
</dbReference>
<dbReference type="GO" id="GO:1990504">
    <property type="term" value="P:dense core granule exocytosis"/>
    <property type="evidence" value="ECO:0007669"/>
    <property type="project" value="InterPro"/>
</dbReference>
<evidence type="ECO:0000313" key="2">
    <source>
        <dbReference type="WBParaSite" id="PEQ_0000714701-mRNA-1"/>
    </source>
</evidence>
<dbReference type="GO" id="GO:0098793">
    <property type="term" value="C:presynapse"/>
    <property type="evidence" value="ECO:0007669"/>
    <property type="project" value="GOC"/>
</dbReference>
<reference evidence="2" key="1">
    <citation type="submission" date="2022-11" db="UniProtKB">
        <authorList>
            <consortium name="WormBaseParasite"/>
        </authorList>
    </citation>
    <scope>IDENTIFICATION</scope>
</reference>
<name>A0A914RL18_PAREQ</name>
<dbReference type="AlphaFoldDB" id="A0A914RL18"/>
<dbReference type="WBParaSite" id="PEQ_0000714701-mRNA-1">
    <property type="protein sequence ID" value="PEQ_0000714701-mRNA-1"/>
    <property type="gene ID" value="PEQ_0000714701"/>
</dbReference>
<keyword evidence="1" id="KW-1185">Reference proteome</keyword>
<evidence type="ECO:0000313" key="1">
    <source>
        <dbReference type="Proteomes" id="UP000887564"/>
    </source>
</evidence>